<sequence>MAPAVFNLIEARDKFTAATRNALETRTCKPLMSVFNHFPGNETEKKSTLDQSLRGVLEEQIVKHADVEDHLSLISISISGVTEGENKHVASHALERGRETQIALSSAL</sequence>
<keyword evidence="2" id="KW-1185">Reference proteome</keyword>
<accession>A0ACC5Y5Y1</accession>
<organism evidence="1 2">
    <name type="scientific">Pangasius djambal</name>
    <dbReference type="NCBI Taxonomy" id="1691987"/>
    <lineage>
        <taxon>Eukaryota</taxon>
        <taxon>Metazoa</taxon>
        <taxon>Chordata</taxon>
        <taxon>Craniata</taxon>
        <taxon>Vertebrata</taxon>
        <taxon>Euteleostomi</taxon>
        <taxon>Actinopterygii</taxon>
        <taxon>Neopterygii</taxon>
        <taxon>Teleostei</taxon>
        <taxon>Ostariophysi</taxon>
        <taxon>Siluriformes</taxon>
        <taxon>Pangasiidae</taxon>
        <taxon>Pangasius</taxon>
    </lineage>
</organism>
<evidence type="ECO:0000313" key="1">
    <source>
        <dbReference type="EMBL" id="MCJ8731139.1"/>
    </source>
</evidence>
<proteinExistence type="predicted"/>
<name>A0ACC5Y5Y1_9TELE</name>
<gene>
    <name evidence="1" type="ORF">PDJAM_G00195920</name>
</gene>
<dbReference type="EMBL" id="CM040978">
    <property type="protein sequence ID" value="MCJ8731139.1"/>
    <property type="molecule type" value="Genomic_DNA"/>
</dbReference>
<dbReference type="Proteomes" id="UP000830395">
    <property type="component" value="Chromosome 4"/>
</dbReference>
<comment type="caution">
    <text evidence="1">The sequence shown here is derived from an EMBL/GenBank/DDBJ whole genome shotgun (WGS) entry which is preliminary data.</text>
</comment>
<protein>
    <submittedName>
        <fullName evidence="1">Uncharacterized protein</fullName>
    </submittedName>
</protein>
<evidence type="ECO:0000313" key="2">
    <source>
        <dbReference type="Proteomes" id="UP000830395"/>
    </source>
</evidence>
<reference evidence="1" key="1">
    <citation type="submission" date="2020-02" db="EMBL/GenBank/DDBJ databases">
        <title>Genome sequencing of the panga catfish, Pangasius djambal.</title>
        <authorList>
            <person name="Wen M."/>
            <person name="Zahm M."/>
            <person name="Roques C."/>
            <person name="Cabau C."/>
            <person name="Klopp C."/>
            <person name="Donnadieu C."/>
            <person name="Jouanno E."/>
            <person name="Avarre J.-C."/>
            <person name="Campet M."/>
            <person name="Ha T."/>
            <person name="Dugue R."/>
            <person name="Lampietro C."/>
            <person name="Louis A."/>
            <person name="Herpin A."/>
            <person name="Echchiki A."/>
            <person name="Berthelot C."/>
            <person name="Parey E."/>
            <person name="Roest-Crollius H."/>
            <person name="Braasch I."/>
            <person name="Postlethwait J.H."/>
            <person name="Bobe J."/>
            <person name="Montfort J."/>
            <person name="Bouchez O."/>
            <person name="Begum T."/>
            <person name="Schartl M."/>
            <person name="Gustiano R."/>
            <person name="Guiguen Y."/>
        </authorList>
    </citation>
    <scope>NUCLEOTIDE SEQUENCE</scope>
    <source>
        <strain evidence="1">Pdj_M5554</strain>
    </source>
</reference>